<dbReference type="PANTHER" id="PTHR12561">
    <property type="entry name" value="LIPOATE-PROTEIN LIGASE"/>
    <property type="match status" value="1"/>
</dbReference>
<sequence length="413" mass="46900">MASLSQAILRPCSSRFAVSLLHRPFSTTLSRREQKAAQPQTPATDSIELGAPVTYISESHNPWFNLSYEDWLLRNTPHDQPVLFLYRNFPCVVIGRNQNPWKETTPHKLREAGIPLVRRRSGGGTVFHDMGNTNFSIILPRLLFTRAHGAELVSRAIRDRLGIKECTVNERNDVIIRDGEKETESDVVRRRHVSGSAYKIIQHRAYHHGTMLISSSLSELGRSLKSNSPNMQTKSILSHRSPVTTLNHYLPPPASNPIHHDDFVHAVTSEFAKVYSNSSSKKMETNEVNPDWVKESKVWKGVEELKSWEWQYGQTPEFSNELEGKLSFGDLSTSLTARHAIITSMTFHLTPSLHESTEETSQKQGFLDSLALSLVGHRYESLDGAEGALGHQWEDERWREMGNEVIGWLRRVM</sequence>
<organism evidence="6">
    <name type="scientific">Kwoniella bestiolae CBS 10118</name>
    <dbReference type="NCBI Taxonomy" id="1296100"/>
    <lineage>
        <taxon>Eukaryota</taxon>
        <taxon>Fungi</taxon>
        <taxon>Dikarya</taxon>
        <taxon>Basidiomycota</taxon>
        <taxon>Agaricomycotina</taxon>
        <taxon>Tremellomycetes</taxon>
        <taxon>Tremellales</taxon>
        <taxon>Cryptococcaceae</taxon>
        <taxon>Kwoniella</taxon>
    </lineage>
</organism>
<comment type="pathway">
    <text evidence="2">Protein modification; protein lipoylation via exogenous pathway; protein N(6)-(lipoyl)lysine from lipoate: step 2/2.</text>
</comment>
<gene>
    <name evidence="6" type="ORF">I302_08551</name>
</gene>
<reference evidence="6" key="2">
    <citation type="submission" date="2014-01" db="EMBL/GenBank/DDBJ databases">
        <title>Evolution of pathogenesis and genome organization in the Tremellales.</title>
        <authorList>
            <person name="Cuomo C."/>
            <person name="Litvintseva A."/>
            <person name="Heitman J."/>
            <person name="Chen Y."/>
            <person name="Sun S."/>
            <person name="Springer D."/>
            <person name="Dromer F."/>
            <person name="Young S."/>
            <person name="Zeng Q."/>
            <person name="Chapman S."/>
            <person name="Gujja S."/>
            <person name="Saif S."/>
            <person name="Birren B."/>
        </authorList>
    </citation>
    <scope>NUCLEOTIDE SEQUENCE</scope>
    <source>
        <strain evidence="6">CBS 10118</strain>
    </source>
</reference>
<dbReference type="PROSITE" id="PS51733">
    <property type="entry name" value="BPL_LPL_CATALYTIC"/>
    <property type="match status" value="1"/>
</dbReference>
<keyword evidence="6" id="KW-0436">Ligase</keyword>
<dbReference type="EMBL" id="KI894026">
    <property type="protein sequence ID" value="OCF21772.1"/>
    <property type="molecule type" value="Genomic_DNA"/>
</dbReference>
<dbReference type="FunFam" id="3.30.930.10:FF:000090">
    <property type="entry name" value="Lipoyltransferase and lipoate-protein ligase, putative"/>
    <property type="match status" value="1"/>
</dbReference>
<dbReference type="InterPro" id="IPR045864">
    <property type="entry name" value="aa-tRNA-synth_II/BPL/LPL"/>
</dbReference>
<dbReference type="STRING" id="1296100.A0A1B9FSN0"/>
<proteinExistence type="inferred from homology"/>
<evidence type="ECO:0000256" key="3">
    <source>
        <dbReference type="ARBA" id="ARBA00008242"/>
    </source>
</evidence>
<comment type="function">
    <text evidence="1">Catalyzes both the ATP-dependent activation of exogenously supplied lipoate to lipoyl-AMP and the transfer of the activated lipoyl onto the lipoyl domains of lipoate-dependent enzymes.</text>
</comment>
<dbReference type="GO" id="GO:0017118">
    <property type="term" value="F:lipoyltransferase activity"/>
    <property type="evidence" value="ECO:0007669"/>
    <property type="project" value="TreeGrafter"/>
</dbReference>
<protein>
    <recommendedName>
        <fullName evidence="4">Putative lipoate-protein ligase A</fullName>
    </recommendedName>
</protein>
<dbReference type="SUPFAM" id="SSF55681">
    <property type="entry name" value="Class II aaRS and biotin synthetases"/>
    <property type="match status" value="1"/>
</dbReference>
<evidence type="ECO:0000259" key="5">
    <source>
        <dbReference type="PROSITE" id="PS51733"/>
    </source>
</evidence>
<dbReference type="CDD" id="cd16443">
    <property type="entry name" value="LplA"/>
    <property type="match status" value="1"/>
</dbReference>
<accession>A0A1B9FSN0</accession>
<evidence type="ECO:0000313" key="6">
    <source>
        <dbReference type="EMBL" id="OCF21772.1"/>
    </source>
</evidence>
<dbReference type="Gene3D" id="3.30.930.10">
    <property type="entry name" value="Bira Bifunctional Protein, Domain 2"/>
    <property type="match status" value="1"/>
</dbReference>
<dbReference type="UniPathway" id="UPA00537">
    <property type="reaction ID" value="UER00595"/>
</dbReference>
<reference evidence="6" key="1">
    <citation type="submission" date="2013-07" db="EMBL/GenBank/DDBJ databases">
        <title>The Genome Sequence of Cryptococcus bestiolae CBS10118.</title>
        <authorList>
            <consortium name="The Broad Institute Genome Sequencing Platform"/>
            <person name="Cuomo C."/>
            <person name="Litvintseva A."/>
            <person name="Chen Y."/>
            <person name="Heitman J."/>
            <person name="Sun S."/>
            <person name="Springer D."/>
            <person name="Dromer F."/>
            <person name="Young S.K."/>
            <person name="Zeng Q."/>
            <person name="Gargeya S."/>
            <person name="Fitzgerald M."/>
            <person name="Abouelleil A."/>
            <person name="Alvarado L."/>
            <person name="Berlin A.M."/>
            <person name="Chapman S.B."/>
            <person name="Dewar J."/>
            <person name="Goldberg J."/>
            <person name="Griggs A."/>
            <person name="Gujja S."/>
            <person name="Hansen M."/>
            <person name="Howarth C."/>
            <person name="Imamovic A."/>
            <person name="Larimer J."/>
            <person name="McCowan C."/>
            <person name="Murphy C."/>
            <person name="Pearson M."/>
            <person name="Priest M."/>
            <person name="Roberts A."/>
            <person name="Saif S."/>
            <person name="Shea T."/>
            <person name="Sykes S."/>
            <person name="Wortman J."/>
            <person name="Nusbaum C."/>
            <person name="Birren B."/>
        </authorList>
    </citation>
    <scope>NUCLEOTIDE SEQUENCE [LARGE SCALE GENOMIC DNA]</scope>
    <source>
        <strain evidence="6">CBS 10118</strain>
    </source>
</reference>
<name>A0A1B9FSN0_9TREE</name>
<dbReference type="GO" id="GO:0009249">
    <property type="term" value="P:protein lipoylation"/>
    <property type="evidence" value="ECO:0007669"/>
    <property type="project" value="InterPro"/>
</dbReference>
<evidence type="ECO:0000256" key="1">
    <source>
        <dbReference type="ARBA" id="ARBA00003253"/>
    </source>
</evidence>
<evidence type="ECO:0000256" key="4">
    <source>
        <dbReference type="ARBA" id="ARBA00015925"/>
    </source>
</evidence>
<dbReference type="AlphaFoldDB" id="A0A1B9FSN0"/>
<dbReference type="InterPro" id="IPR004562">
    <property type="entry name" value="LipoylTrfase_LipoateP_Ligase"/>
</dbReference>
<dbReference type="Pfam" id="PF21948">
    <property type="entry name" value="LplA-B_cat"/>
    <property type="match status" value="1"/>
</dbReference>
<dbReference type="OrthoDB" id="201621at2759"/>
<feature type="domain" description="BPL/LPL catalytic" evidence="5">
    <location>
        <begin position="77"/>
        <end position="279"/>
    </location>
</feature>
<evidence type="ECO:0000256" key="2">
    <source>
        <dbReference type="ARBA" id="ARBA00005085"/>
    </source>
</evidence>
<dbReference type="VEuPathDB" id="FungiDB:I302_08551"/>
<dbReference type="PANTHER" id="PTHR12561:SF3">
    <property type="entry name" value="LIPOYLTRANSFERASE 1, MITOCHONDRIAL"/>
    <property type="match status" value="1"/>
</dbReference>
<dbReference type="GO" id="GO:0016874">
    <property type="term" value="F:ligase activity"/>
    <property type="evidence" value="ECO:0007669"/>
    <property type="project" value="UniProtKB-KW"/>
</dbReference>
<dbReference type="InterPro" id="IPR004143">
    <property type="entry name" value="BPL_LPL_catalytic"/>
</dbReference>
<dbReference type="GO" id="GO:0005739">
    <property type="term" value="C:mitochondrion"/>
    <property type="evidence" value="ECO:0007669"/>
    <property type="project" value="TreeGrafter"/>
</dbReference>
<comment type="similarity">
    <text evidence="3">Belongs to the LplA family.</text>
</comment>